<organism evidence="1 2">
    <name type="scientific">Croceifilum oryzae</name>
    <dbReference type="NCBI Taxonomy" id="1553429"/>
    <lineage>
        <taxon>Bacteria</taxon>
        <taxon>Bacillati</taxon>
        <taxon>Bacillota</taxon>
        <taxon>Bacilli</taxon>
        <taxon>Bacillales</taxon>
        <taxon>Thermoactinomycetaceae</taxon>
        <taxon>Croceifilum</taxon>
    </lineage>
</organism>
<gene>
    <name evidence="1" type="ORF">J2Z48_001784</name>
</gene>
<dbReference type="RefSeq" id="WP_307252760.1">
    <property type="nucleotide sequence ID" value="NZ_JAUSUV010000007.1"/>
</dbReference>
<dbReference type="AlphaFoldDB" id="A0AAJ1WU35"/>
<sequence length="82" mass="8948">MSNVAQIETKTDKIVSGSVVLIDDEGSSYTFTYDKNKKKFVPPSGTNLTLQYQSGKSGSIEQRKWIVSGSDQQNITLTGTVT</sequence>
<protein>
    <submittedName>
        <fullName evidence="1">Uncharacterized protein</fullName>
    </submittedName>
</protein>
<evidence type="ECO:0000313" key="2">
    <source>
        <dbReference type="Proteomes" id="UP001238450"/>
    </source>
</evidence>
<accession>A0AAJ1WU35</accession>
<reference evidence="1 2" key="1">
    <citation type="submission" date="2023-07" db="EMBL/GenBank/DDBJ databases">
        <title>Genomic Encyclopedia of Type Strains, Phase IV (KMG-IV): sequencing the most valuable type-strain genomes for metagenomic binning, comparative biology and taxonomic classification.</title>
        <authorList>
            <person name="Goeker M."/>
        </authorList>
    </citation>
    <scope>NUCLEOTIDE SEQUENCE [LARGE SCALE GENOMIC DNA]</scope>
    <source>
        <strain evidence="1 2">DSM 46876</strain>
    </source>
</reference>
<proteinExistence type="predicted"/>
<evidence type="ECO:0000313" key="1">
    <source>
        <dbReference type="EMBL" id="MDQ0417611.1"/>
    </source>
</evidence>
<dbReference type="EMBL" id="JAUSUV010000007">
    <property type="protein sequence ID" value="MDQ0417611.1"/>
    <property type="molecule type" value="Genomic_DNA"/>
</dbReference>
<dbReference type="Proteomes" id="UP001238450">
    <property type="component" value="Unassembled WGS sequence"/>
</dbReference>
<keyword evidence="2" id="KW-1185">Reference proteome</keyword>
<name>A0AAJ1WU35_9BACL</name>
<comment type="caution">
    <text evidence="1">The sequence shown here is derived from an EMBL/GenBank/DDBJ whole genome shotgun (WGS) entry which is preliminary data.</text>
</comment>